<keyword evidence="1" id="KW-0472">Membrane</keyword>
<feature type="non-terminal residue" evidence="2">
    <location>
        <position position="1"/>
    </location>
</feature>
<keyword evidence="1" id="KW-1133">Transmembrane helix</keyword>
<dbReference type="PANTHER" id="PTHR32234">
    <property type="entry name" value="THIOL:DISULFIDE INTERCHANGE PROTEIN DSBD"/>
    <property type="match status" value="1"/>
</dbReference>
<accession>A0ABY2ZQD2</accession>
<evidence type="ECO:0000313" key="2">
    <source>
        <dbReference type="EMBL" id="TQC55336.1"/>
    </source>
</evidence>
<dbReference type="Proteomes" id="UP000319715">
    <property type="component" value="Unassembled WGS sequence"/>
</dbReference>
<organism evidence="2 3">
    <name type="scientific">Pantoea dispersa</name>
    <dbReference type="NCBI Taxonomy" id="59814"/>
    <lineage>
        <taxon>Bacteria</taxon>
        <taxon>Pseudomonadati</taxon>
        <taxon>Pseudomonadota</taxon>
        <taxon>Gammaproteobacteria</taxon>
        <taxon>Enterobacterales</taxon>
        <taxon>Erwiniaceae</taxon>
        <taxon>Pantoea</taxon>
    </lineage>
</organism>
<dbReference type="EMBL" id="VICF01000250">
    <property type="protein sequence ID" value="TQC55336.1"/>
    <property type="molecule type" value="Genomic_DNA"/>
</dbReference>
<evidence type="ECO:0000313" key="3">
    <source>
        <dbReference type="Proteomes" id="UP000319715"/>
    </source>
</evidence>
<feature type="transmembrane region" description="Helical" evidence="1">
    <location>
        <begin position="7"/>
        <end position="23"/>
    </location>
</feature>
<comment type="caution">
    <text evidence="2">The sequence shown here is derived from an EMBL/GenBank/DDBJ whole genome shotgun (WGS) entry which is preliminary data.</text>
</comment>
<keyword evidence="3" id="KW-1185">Reference proteome</keyword>
<reference evidence="2 3" key="1">
    <citation type="submission" date="2019-06" db="EMBL/GenBank/DDBJ databases">
        <title>Pantoea dispersa Assembly.</title>
        <authorList>
            <person name="Wang J."/>
        </authorList>
    </citation>
    <scope>NUCLEOTIDE SEQUENCE [LARGE SCALE GENOMIC DNA]</scope>
    <source>
        <strain evidence="3">bio</strain>
    </source>
</reference>
<gene>
    <name evidence="2" type="ORF">FK492_24560</name>
</gene>
<feature type="transmembrane region" description="Helical" evidence="1">
    <location>
        <begin position="56"/>
        <end position="76"/>
    </location>
</feature>
<evidence type="ECO:0000256" key="1">
    <source>
        <dbReference type="SAM" id="Phobius"/>
    </source>
</evidence>
<keyword evidence="1" id="KW-0812">Transmembrane</keyword>
<feature type="non-terminal residue" evidence="2">
    <location>
        <position position="112"/>
    </location>
</feature>
<name>A0ABY2ZQD2_9GAMM</name>
<proteinExistence type="predicted"/>
<sequence length="112" mass="12386">METLKQVLAFPMYLSAIWLLWVLGVASAVLALALLLIGATLLALGLWWFERARWRAPVIGFICAAVLLLAALLPAWGVTRLPPPSASVERNTVAYSPQMLDRLRTDNRVVFV</sequence>
<protein>
    <submittedName>
        <fullName evidence="2">Uncharacterized protein</fullName>
    </submittedName>
</protein>
<feature type="transmembrane region" description="Helical" evidence="1">
    <location>
        <begin position="29"/>
        <end position="49"/>
    </location>
</feature>
<dbReference type="PANTHER" id="PTHR32234:SF3">
    <property type="entry name" value="SUPPRESSION OF COPPER SENSITIVITY PROTEIN"/>
    <property type="match status" value="1"/>
</dbReference>